<dbReference type="Proteomes" id="UP000177141">
    <property type="component" value="Unassembled WGS sequence"/>
</dbReference>
<dbReference type="InterPro" id="IPR042184">
    <property type="entry name" value="YqeY/Aim41_N"/>
</dbReference>
<dbReference type="PANTHER" id="PTHR28055:SF1">
    <property type="entry name" value="ALTERED INHERITANCE OF MITOCHONDRIA PROTEIN 41, MITOCHONDRIAL"/>
    <property type="match status" value="1"/>
</dbReference>
<comment type="caution">
    <text evidence="1">The sequence shown here is derived from an EMBL/GenBank/DDBJ whole genome shotgun (WGS) entry which is preliminary data.</text>
</comment>
<dbReference type="GO" id="GO:0016884">
    <property type="term" value="F:carbon-nitrogen ligase activity, with glutamine as amido-N-donor"/>
    <property type="evidence" value="ECO:0007669"/>
    <property type="project" value="InterPro"/>
</dbReference>
<reference evidence="1 2" key="1">
    <citation type="journal article" date="2016" name="Nat. Commun.">
        <title>Thousands of microbial genomes shed light on interconnected biogeochemical processes in an aquifer system.</title>
        <authorList>
            <person name="Anantharaman K."/>
            <person name="Brown C.T."/>
            <person name="Hug L.A."/>
            <person name="Sharon I."/>
            <person name="Castelle C.J."/>
            <person name="Probst A.J."/>
            <person name="Thomas B.C."/>
            <person name="Singh A."/>
            <person name="Wilkins M.J."/>
            <person name="Karaoz U."/>
            <person name="Brodie E.L."/>
            <person name="Williams K.H."/>
            <person name="Hubbard S.S."/>
            <person name="Banfield J.F."/>
        </authorList>
    </citation>
    <scope>NUCLEOTIDE SEQUENCE [LARGE SCALE GENOMIC DNA]</scope>
</reference>
<name>A0A1F7ITT3_9BACT</name>
<sequence length="146" mass="16808">MLKQKLQEAQITALKSNDKVRLTIIRYILSQIKNREIDKQKQLTDNEIIDLLRRESKKLDESITAFKSGRREDLVAEYEAQKNIVAEYLPKELSDDDLKAKIQEIIGKNQELYDKNPSALIGICIKELSSQVNSSRIAQAVMSFKK</sequence>
<dbReference type="AlphaFoldDB" id="A0A1F7ITT3"/>
<gene>
    <name evidence="1" type="ORF">A3A93_03985</name>
</gene>
<dbReference type="InterPro" id="IPR003789">
    <property type="entry name" value="Asn/Gln_tRNA_amidoTrase-B-like"/>
</dbReference>
<dbReference type="PANTHER" id="PTHR28055">
    <property type="entry name" value="ALTERED INHERITANCE OF MITOCHONDRIA PROTEIN 41, MITOCHONDRIAL"/>
    <property type="match status" value="1"/>
</dbReference>
<dbReference type="SUPFAM" id="SSF89095">
    <property type="entry name" value="GatB/YqeY motif"/>
    <property type="match status" value="1"/>
</dbReference>
<dbReference type="Pfam" id="PF09424">
    <property type="entry name" value="YqeY"/>
    <property type="match status" value="1"/>
</dbReference>
<evidence type="ECO:0008006" key="3">
    <source>
        <dbReference type="Google" id="ProtNLM"/>
    </source>
</evidence>
<protein>
    <recommendedName>
        <fullName evidence="3">Glutamyl-tRNA amidotransferase</fullName>
    </recommendedName>
</protein>
<dbReference type="InterPro" id="IPR019004">
    <property type="entry name" value="YqeY/Aim41"/>
</dbReference>
<dbReference type="STRING" id="1802061.A3A93_03985"/>
<evidence type="ECO:0000313" key="2">
    <source>
        <dbReference type="Proteomes" id="UP000177141"/>
    </source>
</evidence>
<dbReference type="EMBL" id="MGAL01000040">
    <property type="protein sequence ID" value="OGK46778.1"/>
    <property type="molecule type" value="Genomic_DNA"/>
</dbReference>
<organism evidence="1 2">
    <name type="scientific">Candidatus Roizmanbacteria bacterium RIFCSPLOWO2_01_FULL_38_12</name>
    <dbReference type="NCBI Taxonomy" id="1802061"/>
    <lineage>
        <taxon>Bacteria</taxon>
        <taxon>Candidatus Roizmaniibacteriota</taxon>
    </lineage>
</organism>
<evidence type="ECO:0000313" key="1">
    <source>
        <dbReference type="EMBL" id="OGK46778.1"/>
    </source>
</evidence>
<accession>A0A1F7ITT3</accession>
<dbReference type="Gene3D" id="1.10.1510.10">
    <property type="entry name" value="Uncharacterised protein YqeY/AIM41 PF09424, N-terminal domain"/>
    <property type="match status" value="1"/>
</dbReference>
<proteinExistence type="predicted"/>